<evidence type="ECO:0000259" key="2">
    <source>
        <dbReference type="Pfam" id="PF07589"/>
    </source>
</evidence>
<feature type="signal peptide" evidence="1">
    <location>
        <begin position="1"/>
        <end position="29"/>
    </location>
</feature>
<evidence type="ECO:0000313" key="3">
    <source>
        <dbReference type="EMBL" id="SMP67581.1"/>
    </source>
</evidence>
<sequence>MSNLSKLGRLLPRLVLAACAGALAQAAFAAPTSILFVGNSYTFGRVDPVMSYNAANVHDLTAGFNTISSAGSNPWEPHPWGGIAGLFKQFAVQKGLDYDVSISARNAASLRGQYLNTANAAWDLRGNVASRPWDIVVLQEQSDAALPVGSGKNANPAAFRAYANKFEDFVHDGAAQNYTETALYGGLAACVATGQTATQCNTVRKIAANPNANPNAKVYLTETWARPDMVFEHLVTKADTTSADGRPISAGTGNATLYYPALADMTADLHAAFYGLAADNPDYAGVLPAGDAFQRALDMGLAKADGFYDASGVYVPNQPGDLMNLWWDDYLHASKYGSYLDALVQFGAITGFDPRSLGRDEIAARDLGISAADAFALQNVAALQLGLAEVPEPGMLGIVGLGIGLMAFIRRRNSDSSFLPPRARQ</sequence>
<keyword evidence="1" id="KW-0732">Signal</keyword>
<dbReference type="RefSeq" id="WP_283443357.1">
    <property type="nucleotide sequence ID" value="NZ_FXUL01000013.1"/>
</dbReference>
<proteinExistence type="predicted"/>
<reference evidence="3 4" key="1">
    <citation type="submission" date="2017-05" db="EMBL/GenBank/DDBJ databases">
        <authorList>
            <person name="Varghese N."/>
            <person name="Submissions S."/>
        </authorList>
    </citation>
    <scope>NUCLEOTIDE SEQUENCE [LARGE SCALE GENOMIC DNA]</scope>
    <source>
        <strain evidence="3 4">DSM 26001</strain>
    </source>
</reference>
<keyword evidence="4" id="KW-1185">Reference proteome</keyword>
<organism evidence="3 4">
    <name type="scientific">Noviherbaspirillum suwonense</name>
    <dbReference type="NCBI Taxonomy" id="1224511"/>
    <lineage>
        <taxon>Bacteria</taxon>
        <taxon>Pseudomonadati</taxon>
        <taxon>Pseudomonadota</taxon>
        <taxon>Betaproteobacteria</taxon>
        <taxon>Burkholderiales</taxon>
        <taxon>Oxalobacteraceae</taxon>
        <taxon>Noviherbaspirillum</taxon>
    </lineage>
</organism>
<gene>
    <name evidence="3" type="ORF">SAMN06295970_1139</name>
</gene>
<feature type="chain" id="PRO_5046563985" evidence="1">
    <location>
        <begin position="30"/>
        <end position="425"/>
    </location>
</feature>
<dbReference type="NCBIfam" id="TIGR02595">
    <property type="entry name" value="PEP_CTERM"/>
    <property type="match status" value="1"/>
</dbReference>
<dbReference type="InterPro" id="IPR013424">
    <property type="entry name" value="Ice-binding_C"/>
</dbReference>
<accession>A0ABY1QCV3</accession>
<evidence type="ECO:0000256" key="1">
    <source>
        <dbReference type="SAM" id="SignalP"/>
    </source>
</evidence>
<protein>
    <submittedName>
        <fullName evidence="3">PEP-CTERM protein-sorting domain-containing protein</fullName>
    </submittedName>
</protein>
<dbReference type="Gene3D" id="3.40.50.1110">
    <property type="entry name" value="SGNH hydrolase"/>
    <property type="match status" value="2"/>
</dbReference>
<dbReference type="EMBL" id="FXUL01000013">
    <property type="protein sequence ID" value="SMP67581.1"/>
    <property type="molecule type" value="Genomic_DNA"/>
</dbReference>
<dbReference type="InterPro" id="IPR036514">
    <property type="entry name" value="SGNH_hydro_sf"/>
</dbReference>
<feature type="domain" description="Ice-binding protein C-terminal" evidence="2">
    <location>
        <begin position="390"/>
        <end position="412"/>
    </location>
</feature>
<dbReference type="Pfam" id="PF07589">
    <property type="entry name" value="PEP-CTERM"/>
    <property type="match status" value="1"/>
</dbReference>
<evidence type="ECO:0000313" key="4">
    <source>
        <dbReference type="Proteomes" id="UP001158049"/>
    </source>
</evidence>
<dbReference type="Proteomes" id="UP001158049">
    <property type="component" value="Unassembled WGS sequence"/>
</dbReference>
<comment type="caution">
    <text evidence="3">The sequence shown here is derived from an EMBL/GenBank/DDBJ whole genome shotgun (WGS) entry which is preliminary data.</text>
</comment>
<name>A0ABY1QCV3_9BURK</name>